<dbReference type="EMBL" id="QRAP01000005">
    <property type="protein sequence ID" value="RDK90963.1"/>
    <property type="molecule type" value="Genomic_DNA"/>
</dbReference>
<dbReference type="PANTHER" id="PTHR43877:SF2">
    <property type="entry name" value="AMINOALKYLPHOSPHONATE N-ACETYLTRANSFERASE-RELATED"/>
    <property type="match status" value="1"/>
</dbReference>
<keyword evidence="4" id="KW-0689">Ribosomal protein</keyword>
<keyword evidence="1" id="KW-0808">Transferase</keyword>
<dbReference type="InterPro" id="IPR000182">
    <property type="entry name" value="GNAT_dom"/>
</dbReference>
<feature type="domain" description="N-acetyltransferase" evidence="3">
    <location>
        <begin position="1"/>
        <end position="154"/>
    </location>
</feature>
<dbReference type="GO" id="GO:0016747">
    <property type="term" value="F:acyltransferase activity, transferring groups other than amino-acyl groups"/>
    <property type="evidence" value="ECO:0007669"/>
    <property type="project" value="InterPro"/>
</dbReference>
<dbReference type="CDD" id="cd04301">
    <property type="entry name" value="NAT_SF"/>
    <property type="match status" value="1"/>
</dbReference>
<dbReference type="Proteomes" id="UP000254848">
    <property type="component" value="Unassembled WGS sequence"/>
</dbReference>
<dbReference type="InterPro" id="IPR016181">
    <property type="entry name" value="Acyl_CoA_acyltransferase"/>
</dbReference>
<evidence type="ECO:0000256" key="1">
    <source>
        <dbReference type="ARBA" id="ARBA00022679"/>
    </source>
</evidence>
<dbReference type="PANTHER" id="PTHR43877">
    <property type="entry name" value="AMINOALKYLPHOSPHONATE N-ACETYLTRANSFERASE-RELATED-RELATED"/>
    <property type="match status" value="1"/>
</dbReference>
<dbReference type="GO" id="GO:0005840">
    <property type="term" value="C:ribosome"/>
    <property type="evidence" value="ECO:0007669"/>
    <property type="project" value="UniProtKB-KW"/>
</dbReference>
<dbReference type="RefSeq" id="WP_115458779.1">
    <property type="nucleotide sequence ID" value="NZ_QRAP01000005.1"/>
</dbReference>
<dbReference type="Pfam" id="PF13508">
    <property type="entry name" value="Acetyltransf_7"/>
    <property type="match status" value="1"/>
</dbReference>
<evidence type="ECO:0000313" key="5">
    <source>
        <dbReference type="Proteomes" id="UP000254848"/>
    </source>
</evidence>
<name>A0A370QQ96_9GAMM</name>
<keyword evidence="2" id="KW-0012">Acyltransferase</keyword>
<keyword evidence="4" id="KW-0687">Ribonucleoprotein</keyword>
<dbReference type="SUPFAM" id="SSF55729">
    <property type="entry name" value="Acyl-CoA N-acyltransferases (Nat)"/>
    <property type="match status" value="1"/>
</dbReference>
<dbReference type="PROSITE" id="PS51186">
    <property type="entry name" value="GNAT"/>
    <property type="match status" value="1"/>
</dbReference>
<accession>A0A370QQ96</accession>
<keyword evidence="5" id="KW-1185">Reference proteome</keyword>
<dbReference type="Gene3D" id="3.40.630.30">
    <property type="match status" value="1"/>
</dbReference>
<comment type="caution">
    <text evidence="4">The sequence shown here is derived from an EMBL/GenBank/DDBJ whole genome shotgun (WGS) entry which is preliminary data.</text>
</comment>
<dbReference type="OrthoDB" id="9803233at2"/>
<sequence>MLIRPVEPSDAEPLLAMLQESGQFDDEGLLHVRDTLKNYFSGESDELWFSAEQQGLAGIAYCAPEVMTSDVWNLLMLWISPSSQRQGVGQALINQVEKELRNKHARLLLVETSSLIDFSAARAFYSKQGFINEARIRNYYAINEDKVIFTKDMQK</sequence>
<evidence type="ECO:0000313" key="4">
    <source>
        <dbReference type="EMBL" id="RDK90963.1"/>
    </source>
</evidence>
<protein>
    <submittedName>
        <fullName evidence="4">Ribosomal protein S18 acetylase RimI-like enzyme</fullName>
    </submittedName>
</protein>
<gene>
    <name evidence="4" type="ORF">C8D90_105249</name>
</gene>
<proteinExistence type="predicted"/>
<evidence type="ECO:0000259" key="3">
    <source>
        <dbReference type="PROSITE" id="PS51186"/>
    </source>
</evidence>
<evidence type="ECO:0000256" key="2">
    <source>
        <dbReference type="ARBA" id="ARBA00023315"/>
    </source>
</evidence>
<dbReference type="InterPro" id="IPR050832">
    <property type="entry name" value="Bact_Acetyltransf"/>
</dbReference>
<dbReference type="AlphaFoldDB" id="A0A370QQ96"/>
<organism evidence="4 5">
    <name type="scientific">Enterobacillus tribolii</name>
    <dbReference type="NCBI Taxonomy" id="1487935"/>
    <lineage>
        <taxon>Bacteria</taxon>
        <taxon>Pseudomonadati</taxon>
        <taxon>Pseudomonadota</taxon>
        <taxon>Gammaproteobacteria</taxon>
        <taxon>Enterobacterales</taxon>
        <taxon>Hafniaceae</taxon>
        <taxon>Enterobacillus</taxon>
    </lineage>
</organism>
<reference evidence="4 5" key="1">
    <citation type="submission" date="2018-07" db="EMBL/GenBank/DDBJ databases">
        <title>Genomic Encyclopedia of Type Strains, Phase IV (KMG-IV): sequencing the most valuable type-strain genomes for metagenomic binning, comparative biology and taxonomic classification.</title>
        <authorList>
            <person name="Goeker M."/>
        </authorList>
    </citation>
    <scope>NUCLEOTIDE SEQUENCE [LARGE SCALE GENOMIC DNA]</scope>
    <source>
        <strain evidence="4 5">DSM 103736</strain>
    </source>
</reference>